<dbReference type="PANTHER" id="PTHR24148:SF81">
    <property type="entry name" value="HETEROKARYON INCOMPATIBILITY DOMAIN-CONTAINING PROTEIN"/>
    <property type="match status" value="1"/>
</dbReference>
<keyword evidence="4" id="KW-1185">Reference proteome</keyword>
<dbReference type="EMBL" id="MOPA01000010">
    <property type="protein sequence ID" value="KAK1529792.1"/>
    <property type="molecule type" value="Genomic_DNA"/>
</dbReference>
<evidence type="ECO:0000259" key="2">
    <source>
        <dbReference type="Pfam" id="PF06985"/>
    </source>
</evidence>
<dbReference type="InterPro" id="IPR052895">
    <property type="entry name" value="HetReg/Transcr_Mod"/>
</dbReference>
<dbReference type="InterPro" id="IPR010730">
    <property type="entry name" value="HET"/>
</dbReference>
<gene>
    <name evidence="3" type="ORF">CPAR01_12104</name>
</gene>
<dbReference type="GeneID" id="85380261"/>
<accession>A0ABQ9S9C9</accession>
<comment type="caution">
    <text evidence="3">The sequence shown here is derived from an EMBL/GenBank/DDBJ whole genome shotgun (WGS) entry which is preliminary data.</text>
</comment>
<proteinExistence type="predicted"/>
<sequence>MFTSGENATHSPGDKSKDDQGARSATISTSDSAHANRDIITTLLSDGFRLAVLHAAGDKGPLYPIHVGLESYKDTHFPDYDAISYTWGDENGNSECCHPIYVGGHWDIIFQTRNCCDMLIYLRPSRGLKLIWVDAICIDQNSTDERATQVAEMGQIYAA</sequence>
<protein>
    <recommendedName>
        <fullName evidence="2">Heterokaryon incompatibility domain-containing protein</fullName>
    </recommendedName>
</protein>
<feature type="compositionally biased region" description="Polar residues" evidence="1">
    <location>
        <begin position="1"/>
        <end position="10"/>
    </location>
</feature>
<dbReference type="PANTHER" id="PTHR24148">
    <property type="entry name" value="ANKYRIN REPEAT DOMAIN-CONTAINING PROTEIN 39 HOMOLOG-RELATED"/>
    <property type="match status" value="1"/>
</dbReference>
<evidence type="ECO:0000313" key="4">
    <source>
        <dbReference type="Proteomes" id="UP001241169"/>
    </source>
</evidence>
<dbReference type="RefSeq" id="XP_060345147.1">
    <property type="nucleotide sequence ID" value="XM_060496362.1"/>
</dbReference>
<reference evidence="3 4" key="1">
    <citation type="submission" date="2016-10" db="EMBL/GenBank/DDBJ databases">
        <title>The genome sequence of Colletotrichum fioriniae PJ7.</title>
        <authorList>
            <person name="Baroncelli R."/>
        </authorList>
    </citation>
    <scope>NUCLEOTIDE SEQUENCE [LARGE SCALE GENOMIC DNA]</scope>
    <source>
        <strain evidence="3 4">IMI 384185</strain>
    </source>
</reference>
<name>A0ABQ9S9C9_9PEZI</name>
<dbReference type="Proteomes" id="UP001241169">
    <property type="component" value="Unassembled WGS sequence"/>
</dbReference>
<evidence type="ECO:0000313" key="3">
    <source>
        <dbReference type="EMBL" id="KAK1529792.1"/>
    </source>
</evidence>
<feature type="compositionally biased region" description="Basic and acidic residues" evidence="1">
    <location>
        <begin position="12"/>
        <end position="21"/>
    </location>
</feature>
<feature type="domain" description="Heterokaryon incompatibility" evidence="2">
    <location>
        <begin position="80"/>
        <end position="158"/>
    </location>
</feature>
<feature type="region of interest" description="Disordered" evidence="1">
    <location>
        <begin position="1"/>
        <end position="30"/>
    </location>
</feature>
<dbReference type="Pfam" id="PF06985">
    <property type="entry name" value="HET"/>
    <property type="match status" value="1"/>
</dbReference>
<organism evidence="3 4">
    <name type="scientific">Colletotrichum paranaense</name>
    <dbReference type="NCBI Taxonomy" id="1914294"/>
    <lineage>
        <taxon>Eukaryota</taxon>
        <taxon>Fungi</taxon>
        <taxon>Dikarya</taxon>
        <taxon>Ascomycota</taxon>
        <taxon>Pezizomycotina</taxon>
        <taxon>Sordariomycetes</taxon>
        <taxon>Hypocreomycetidae</taxon>
        <taxon>Glomerellales</taxon>
        <taxon>Glomerellaceae</taxon>
        <taxon>Colletotrichum</taxon>
        <taxon>Colletotrichum acutatum species complex</taxon>
    </lineage>
</organism>
<evidence type="ECO:0000256" key="1">
    <source>
        <dbReference type="SAM" id="MobiDB-lite"/>
    </source>
</evidence>